<sequence>MNKIRSHRSTIFDLKDVYIHVTLFIDDFKIAIVIFTGKFFGGKKKEKYNSDILLCHHSQSVASKSKEIKTSHDVFCKTLISRLFFSNLYGKWLCELLMTTL</sequence>
<evidence type="ECO:0000313" key="2">
    <source>
        <dbReference type="Proteomes" id="UP000183832"/>
    </source>
</evidence>
<name>A0A1J1IJN0_9DIPT</name>
<reference evidence="1 2" key="1">
    <citation type="submission" date="2015-04" db="EMBL/GenBank/DDBJ databases">
        <authorList>
            <person name="Syromyatnikov M.Y."/>
            <person name="Popov V.N."/>
        </authorList>
    </citation>
    <scope>NUCLEOTIDE SEQUENCE [LARGE SCALE GENOMIC DNA]</scope>
</reference>
<gene>
    <name evidence="1" type="ORF">CLUMA_CG013265</name>
</gene>
<proteinExistence type="predicted"/>
<keyword evidence="2" id="KW-1185">Reference proteome</keyword>
<dbReference type="Proteomes" id="UP000183832">
    <property type="component" value="Unassembled WGS sequence"/>
</dbReference>
<protein>
    <submittedName>
        <fullName evidence="1">CLUMA_CG013265, isoform A</fullName>
    </submittedName>
</protein>
<organism evidence="1 2">
    <name type="scientific">Clunio marinus</name>
    <dbReference type="NCBI Taxonomy" id="568069"/>
    <lineage>
        <taxon>Eukaryota</taxon>
        <taxon>Metazoa</taxon>
        <taxon>Ecdysozoa</taxon>
        <taxon>Arthropoda</taxon>
        <taxon>Hexapoda</taxon>
        <taxon>Insecta</taxon>
        <taxon>Pterygota</taxon>
        <taxon>Neoptera</taxon>
        <taxon>Endopterygota</taxon>
        <taxon>Diptera</taxon>
        <taxon>Nematocera</taxon>
        <taxon>Chironomoidea</taxon>
        <taxon>Chironomidae</taxon>
        <taxon>Clunio</taxon>
    </lineage>
</organism>
<evidence type="ECO:0000313" key="1">
    <source>
        <dbReference type="EMBL" id="CRK99970.1"/>
    </source>
</evidence>
<dbReference type="EMBL" id="CVRI01000054">
    <property type="protein sequence ID" value="CRK99970.1"/>
    <property type="molecule type" value="Genomic_DNA"/>
</dbReference>
<dbReference type="AlphaFoldDB" id="A0A1J1IJN0"/>
<accession>A0A1J1IJN0</accession>